<reference evidence="2 3" key="2">
    <citation type="journal article" date="2012" name="Open Biol.">
        <title>Characteristics of nucleosomes and linker DNA regions on the genome of the basidiomycete Mixia osmundae revealed by mono- and dinucleosome mapping.</title>
        <authorList>
            <person name="Nishida H."/>
            <person name="Kondo S."/>
            <person name="Matsumoto T."/>
            <person name="Suzuki Y."/>
            <person name="Yoshikawa H."/>
            <person name="Taylor T.D."/>
            <person name="Sugiyama J."/>
        </authorList>
    </citation>
    <scope>NUCLEOTIDE SEQUENCE [LARGE SCALE GENOMIC DNA]</scope>
    <source>
        <strain evidence="3">CBS 9802 / IAM 14324 / JCM 22182 / KY 12970</strain>
    </source>
</reference>
<dbReference type="Gene3D" id="3.40.50.150">
    <property type="entry name" value="Vaccinia Virus protein VP39"/>
    <property type="match status" value="1"/>
</dbReference>
<dbReference type="HOGENOM" id="CLU_370916_0_0_1"/>
<sequence>MDDQTRLASLKRSPSMSAFKLTSSLLSRRLQARSDPGTASAQADGTPSSAVTLAGGGSLSKINDFILALPLSLSNRLRAASEDAKRCSDALVPSYVVPPASSRAAPKSAQSVTHTHYESHQPSITFSKAYNDVSPTISPKRDHSTSIVNSLGSPLDGLEDSPCSILFSPERRFKHDESPTSTFDSSLKKPVRHDRGMDIGDAIEAEYPFPRLDMSETDPEQQSLCTALQKKPTLYMSCRLPNAQATDDVATSLTALWDERNDGGGAISSYGLPPLEDAESVYSSPDRSSQGVEQHSKGGSMLTLSESPFTMHSFAGRGNIVGDADQVGHFVEAGSYFATATTDKVCEMIDNVLTLPVIAQAEDCIVRKPHYQIVEYGSARTSSWGLASFVVQKINKALDKNDQPSYSVVHADCSREALISTAQRVCSANDSYLSPAWLHSQVPNLTGRIFQSFVTSEWGTTVVPESSVHVGLSILDLEWSHTNHYCSQPATRAFNELTGFLELRATEFIKDGMLFVCFVQRSDLPPASVARPGDVRRCTEPHTHEDSLMVPSLNSGGRRRSGSSPPPATTAVCTEPQVDIWRALTSTLTPCVQRLVSTGQIKPDTARNLLAVPIYPRSPRQTIAALKAVSNLWQLEASCLTHESHADSLEAVASEPSKKYQTDCLYLLHPACAAVRSGALDSSVYAEHALSFVKRLYDRHFRQTLRRTGMSRNSVEWTLQLLYDTLREKIEEGGLARLELEIAVLALRRR</sequence>
<evidence type="ECO:0000313" key="3">
    <source>
        <dbReference type="Proteomes" id="UP000009131"/>
    </source>
</evidence>
<gene>
    <name evidence="2" type="primary">Mo04028</name>
    <name evidence="2" type="ORF">E5Q_04028</name>
</gene>
<dbReference type="AlphaFoldDB" id="G7E3E0"/>
<keyword evidence="3" id="KW-1185">Reference proteome</keyword>
<dbReference type="Proteomes" id="UP000009131">
    <property type="component" value="Unassembled WGS sequence"/>
</dbReference>
<feature type="compositionally biased region" description="Polar residues" evidence="1">
    <location>
        <begin position="281"/>
        <end position="293"/>
    </location>
</feature>
<protein>
    <submittedName>
        <fullName evidence="2">Uncharacterized protein</fullName>
    </submittedName>
</protein>
<evidence type="ECO:0000313" key="2">
    <source>
        <dbReference type="EMBL" id="GAA97350.1"/>
    </source>
</evidence>
<dbReference type="InParanoid" id="G7E3E0"/>
<dbReference type="SUPFAM" id="SSF53335">
    <property type="entry name" value="S-adenosyl-L-methionine-dependent methyltransferases"/>
    <property type="match status" value="1"/>
</dbReference>
<feature type="compositionally biased region" description="Basic and acidic residues" evidence="1">
    <location>
        <begin position="533"/>
        <end position="547"/>
    </location>
</feature>
<accession>G7E3E0</accession>
<feature type="region of interest" description="Disordered" evidence="1">
    <location>
        <begin position="174"/>
        <end position="193"/>
    </location>
</feature>
<comment type="caution">
    <text evidence="2">The sequence shown here is derived from an EMBL/GenBank/DDBJ whole genome shotgun (WGS) entry which is preliminary data.</text>
</comment>
<feature type="region of interest" description="Disordered" evidence="1">
    <location>
        <begin position="531"/>
        <end position="571"/>
    </location>
</feature>
<reference evidence="2 3" key="1">
    <citation type="journal article" date="2011" name="J. Gen. Appl. Microbiol.">
        <title>Draft genome sequencing of the enigmatic basidiomycete Mixia osmundae.</title>
        <authorList>
            <person name="Nishida H."/>
            <person name="Nagatsuka Y."/>
            <person name="Sugiyama J."/>
        </authorList>
    </citation>
    <scope>NUCLEOTIDE SEQUENCE [LARGE SCALE GENOMIC DNA]</scope>
    <source>
        <strain evidence="3">CBS 9802 / IAM 14324 / JCM 22182 / KY 12970</strain>
    </source>
</reference>
<dbReference type="EMBL" id="BABT02000119">
    <property type="protein sequence ID" value="GAA97350.1"/>
    <property type="molecule type" value="Genomic_DNA"/>
</dbReference>
<feature type="region of interest" description="Disordered" evidence="1">
    <location>
        <begin position="266"/>
        <end position="301"/>
    </location>
</feature>
<dbReference type="InterPro" id="IPR029063">
    <property type="entry name" value="SAM-dependent_MTases_sf"/>
</dbReference>
<name>G7E3E0_MIXOS</name>
<feature type="compositionally biased region" description="Polar residues" evidence="1">
    <location>
        <begin position="37"/>
        <end position="49"/>
    </location>
</feature>
<dbReference type="STRING" id="764103.G7E3E0"/>
<evidence type="ECO:0000256" key="1">
    <source>
        <dbReference type="SAM" id="MobiDB-lite"/>
    </source>
</evidence>
<dbReference type="OrthoDB" id="2561385at2759"/>
<proteinExistence type="predicted"/>
<dbReference type="eggNOG" id="ENOG502S34A">
    <property type="taxonomic scope" value="Eukaryota"/>
</dbReference>
<organism evidence="2 3">
    <name type="scientific">Mixia osmundae (strain CBS 9802 / IAM 14324 / JCM 22182 / KY 12970)</name>
    <dbReference type="NCBI Taxonomy" id="764103"/>
    <lineage>
        <taxon>Eukaryota</taxon>
        <taxon>Fungi</taxon>
        <taxon>Dikarya</taxon>
        <taxon>Basidiomycota</taxon>
        <taxon>Pucciniomycotina</taxon>
        <taxon>Mixiomycetes</taxon>
        <taxon>Mixiales</taxon>
        <taxon>Mixiaceae</taxon>
        <taxon>Mixia</taxon>
    </lineage>
</organism>
<feature type="region of interest" description="Disordered" evidence="1">
    <location>
        <begin position="30"/>
        <end position="49"/>
    </location>
</feature>